<dbReference type="AlphaFoldDB" id="X1T539"/>
<gene>
    <name evidence="1" type="ORF">S12H4_27835</name>
</gene>
<sequence>PEKKLTQIVDVKGIESIKKGKEVSELIRSSPLALD</sequence>
<protein>
    <submittedName>
        <fullName evidence="1">Uncharacterized protein</fullName>
    </submittedName>
</protein>
<feature type="non-terminal residue" evidence="1">
    <location>
        <position position="1"/>
    </location>
</feature>
<dbReference type="EMBL" id="BARW01015917">
    <property type="protein sequence ID" value="GAJ00359.1"/>
    <property type="molecule type" value="Genomic_DNA"/>
</dbReference>
<evidence type="ECO:0000313" key="1">
    <source>
        <dbReference type="EMBL" id="GAJ00359.1"/>
    </source>
</evidence>
<name>X1T539_9ZZZZ</name>
<accession>X1T539</accession>
<proteinExistence type="predicted"/>
<organism evidence="1">
    <name type="scientific">marine sediment metagenome</name>
    <dbReference type="NCBI Taxonomy" id="412755"/>
    <lineage>
        <taxon>unclassified sequences</taxon>
        <taxon>metagenomes</taxon>
        <taxon>ecological metagenomes</taxon>
    </lineage>
</organism>
<reference evidence="1" key="1">
    <citation type="journal article" date="2014" name="Front. Microbiol.">
        <title>High frequency of phylogenetically diverse reductive dehalogenase-homologous genes in deep subseafloor sedimentary metagenomes.</title>
        <authorList>
            <person name="Kawai M."/>
            <person name="Futagami T."/>
            <person name="Toyoda A."/>
            <person name="Takaki Y."/>
            <person name="Nishi S."/>
            <person name="Hori S."/>
            <person name="Arai W."/>
            <person name="Tsubouchi T."/>
            <person name="Morono Y."/>
            <person name="Uchiyama I."/>
            <person name="Ito T."/>
            <person name="Fujiyama A."/>
            <person name="Inagaki F."/>
            <person name="Takami H."/>
        </authorList>
    </citation>
    <scope>NUCLEOTIDE SEQUENCE</scope>
    <source>
        <strain evidence="1">Expedition CK06-06</strain>
    </source>
</reference>
<comment type="caution">
    <text evidence="1">The sequence shown here is derived from an EMBL/GenBank/DDBJ whole genome shotgun (WGS) entry which is preliminary data.</text>
</comment>